<dbReference type="AlphaFoldDB" id="A0A6C0JQL1"/>
<accession>A0A6C0JQL1</accession>
<dbReference type="EMBL" id="MN740667">
    <property type="protein sequence ID" value="QHU06717.1"/>
    <property type="molecule type" value="Genomic_DNA"/>
</dbReference>
<proteinExistence type="predicted"/>
<reference evidence="1" key="1">
    <citation type="journal article" date="2020" name="Nature">
        <title>Giant virus diversity and host interactions through global metagenomics.</title>
        <authorList>
            <person name="Schulz F."/>
            <person name="Roux S."/>
            <person name="Paez-Espino D."/>
            <person name="Jungbluth S."/>
            <person name="Walsh D.A."/>
            <person name="Denef V.J."/>
            <person name="McMahon K.D."/>
            <person name="Konstantinidis K.T."/>
            <person name="Eloe-Fadrosh E.A."/>
            <person name="Kyrpides N.C."/>
            <person name="Woyke T."/>
        </authorList>
    </citation>
    <scope>NUCLEOTIDE SEQUENCE</scope>
    <source>
        <strain evidence="1">GVMAG-S-1038524-41</strain>
    </source>
</reference>
<name>A0A6C0JQL1_9ZZZZ</name>
<organism evidence="1">
    <name type="scientific">viral metagenome</name>
    <dbReference type="NCBI Taxonomy" id="1070528"/>
    <lineage>
        <taxon>unclassified sequences</taxon>
        <taxon>metagenomes</taxon>
        <taxon>organismal metagenomes</taxon>
    </lineage>
</organism>
<evidence type="ECO:0000313" key="1">
    <source>
        <dbReference type="EMBL" id="QHU06717.1"/>
    </source>
</evidence>
<sequence length="67" mass="8028">MHMRGDVQLGEETVLFKKIEKNQDRLVFWKEKIIFHRLSVYIPSSVQAKRTRHILTRKIIQIKNPIA</sequence>
<protein>
    <submittedName>
        <fullName evidence="1">Uncharacterized protein</fullName>
    </submittedName>
</protein>